<gene>
    <name evidence="2" type="ordered locus">Hbor_37820</name>
</gene>
<reference evidence="3" key="1">
    <citation type="journal article" date="2009" name="Stand. Genomic Sci.">
        <title>Complete genome sequence of Halogeometricum borinquense type strain (PR3).</title>
        <authorList>
            <person name="Malfatti S."/>
            <person name="Tindall B.J."/>
            <person name="Schneider S."/>
            <person name="Fahnrich R."/>
            <person name="Lapidus A."/>
            <person name="Labuttii K."/>
            <person name="Copeland A."/>
            <person name="Glavina Del Rio T."/>
            <person name="Nolan M."/>
            <person name="Chen F."/>
            <person name="Lucas S."/>
            <person name="Tice H."/>
            <person name="Cheng J.F."/>
            <person name="Bruce D."/>
            <person name="Goodwin L."/>
            <person name="Pitluck S."/>
            <person name="Anderson I."/>
            <person name="Pati A."/>
            <person name="Ivanova N."/>
            <person name="Mavromatis K."/>
            <person name="Chen A."/>
            <person name="Palaniappan K."/>
            <person name="D'haeseleer P."/>
            <person name="Goker M."/>
            <person name="Bristow J."/>
            <person name="Eisen J.A."/>
            <person name="Markowitz V."/>
            <person name="Hugenholtz P."/>
            <person name="Kyrpides N.C."/>
            <person name="Klenk H.P."/>
            <person name="Chain P."/>
        </authorList>
    </citation>
    <scope>NUCLEOTIDE SEQUENCE [LARGE SCALE GENOMIC DNA]</scope>
    <source>
        <strain evidence="3">ATCC 700274 / DSM 11551 / JCM 10706 / KCTC 4070 / PR3</strain>
        <plasmid evidence="3">pHBOR04</plasmid>
    </source>
</reference>
<name>E4NWR7_HALBP</name>
<geneLocation type="plasmid" evidence="2 3">
    <name>pHBOR04</name>
</geneLocation>
<proteinExistence type="predicted"/>
<evidence type="ECO:0000313" key="2">
    <source>
        <dbReference type="EMBL" id="ADQ69487.1"/>
    </source>
</evidence>
<evidence type="ECO:0000256" key="1">
    <source>
        <dbReference type="SAM" id="MobiDB-lite"/>
    </source>
</evidence>
<dbReference type="HOGENOM" id="CLU_3178448_0_0_2"/>
<accession>E4NWR7</accession>
<organism evidence="2 3">
    <name type="scientific">Halogeometricum borinquense (strain ATCC 700274 / DSM 11551 / JCM 10706 / KCTC 4070 / PR3)</name>
    <dbReference type="NCBI Taxonomy" id="469382"/>
    <lineage>
        <taxon>Archaea</taxon>
        <taxon>Methanobacteriati</taxon>
        <taxon>Methanobacteriota</taxon>
        <taxon>Stenosarchaea group</taxon>
        <taxon>Halobacteria</taxon>
        <taxon>Halobacteriales</taxon>
        <taxon>Haloferacaceae</taxon>
        <taxon>Halogeometricum</taxon>
    </lineage>
</organism>
<protein>
    <submittedName>
        <fullName evidence="2">Uncharacterized protein</fullName>
    </submittedName>
</protein>
<feature type="region of interest" description="Disordered" evidence="1">
    <location>
        <begin position="1"/>
        <end position="31"/>
    </location>
</feature>
<dbReference type="KEGG" id="hbo:Hbor_37820"/>
<keyword evidence="2" id="KW-0614">Plasmid</keyword>
<dbReference type="Proteomes" id="UP000006663">
    <property type="component" value="Plasmid pHBOR04"/>
</dbReference>
<evidence type="ECO:0000313" key="3">
    <source>
        <dbReference type="Proteomes" id="UP000006663"/>
    </source>
</evidence>
<dbReference type="EMBL" id="CP001694">
    <property type="protein sequence ID" value="ADQ69487.1"/>
    <property type="molecule type" value="Genomic_DNA"/>
</dbReference>
<sequence length="46" mass="4983">MAANNYSGHNKARTEETTGESLMNLPTHASVILRVRSDAPGVISRE</sequence>
<keyword evidence="3" id="KW-1185">Reference proteome</keyword>
<dbReference type="AlphaFoldDB" id="E4NWR7"/>